<name>A0A0E9P9I6_ANGAN</name>
<dbReference type="AlphaFoldDB" id="A0A0E9P9I6"/>
<accession>A0A0E9P9I6</accession>
<protein>
    <submittedName>
        <fullName evidence="1">Uncharacterized protein</fullName>
    </submittedName>
</protein>
<proteinExistence type="predicted"/>
<reference evidence="1" key="2">
    <citation type="journal article" date="2015" name="Fish Shellfish Immunol.">
        <title>Early steps in the European eel (Anguilla anguilla)-Vibrio vulnificus interaction in the gills: Role of the RtxA13 toxin.</title>
        <authorList>
            <person name="Callol A."/>
            <person name="Pajuelo D."/>
            <person name="Ebbesson L."/>
            <person name="Teles M."/>
            <person name="MacKenzie S."/>
            <person name="Amaro C."/>
        </authorList>
    </citation>
    <scope>NUCLEOTIDE SEQUENCE</scope>
</reference>
<dbReference type="EMBL" id="GBXM01107261">
    <property type="protein sequence ID" value="JAH01316.1"/>
    <property type="molecule type" value="Transcribed_RNA"/>
</dbReference>
<sequence length="33" mass="3557">MSNNTVLQYSLTLPKLSIRLIGFLTSSLTGCNA</sequence>
<reference evidence="1" key="1">
    <citation type="submission" date="2014-11" db="EMBL/GenBank/DDBJ databases">
        <authorList>
            <person name="Amaro Gonzalez C."/>
        </authorList>
    </citation>
    <scope>NUCLEOTIDE SEQUENCE</scope>
</reference>
<evidence type="ECO:0000313" key="1">
    <source>
        <dbReference type="EMBL" id="JAH01316.1"/>
    </source>
</evidence>
<organism evidence="1">
    <name type="scientific">Anguilla anguilla</name>
    <name type="common">European freshwater eel</name>
    <name type="synonym">Muraena anguilla</name>
    <dbReference type="NCBI Taxonomy" id="7936"/>
    <lineage>
        <taxon>Eukaryota</taxon>
        <taxon>Metazoa</taxon>
        <taxon>Chordata</taxon>
        <taxon>Craniata</taxon>
        <taxon>Vertebrata</taxon>
        <taxon>Euteleostomi</taxon>
        <taxon>Actinopterygii</taxon>
        <taxon>Neopterygii</taxon>
        <taxon>Teleostei</taxon>
        <taxon>Anguilliformes</taxon>
        <taxon>Anguillidae</taxon>
        <taxon>Anguilla</taxon>
    </lineage>
</organism>